<evidence type="ECO:0000256" key="6">
    <source>
        <dbReference type="ARBA" id="ARBA00022989"/>
    </source>
</evidence>
<feature type="transmembrane region" description="Helical" evidence="9">
    <location>
        <begin position="362"/>
        <end position="387"/>
    </location>
</feature>
<keyword evidence="12" id="KW-1185">Reference proteome</keyword>
<feature type="transmembrane region" description="Helical" evidence="9">
    <location>
        <begin position="563"/>
        <end position="588"/>
    </location>
</feature>
<evidence type="ECO:0000256" key="3">
    <source>
        <dbReference type="ARBA" id="ARBA00022475"/>
    </source>
</evidence>
<dbReference type="STRING" id="746697.Aeqsu_1941"/>
<evidence type="ECO:0000256" key="5">
    <source>
        <dbReference type="ARBA" id="ARBA00022856"/>
    </source>
</evidence>
<feature type="transmembrane region" description="Helical" evidence="9">
    <location>
        <begin position="287"/>
        <end position="307"/>
    </location>
</feature>
<dbReference type="InterPro" id="IPR005279">
    <property type="entry name" value="Dipep/tripep_permease"/>
</dbReference>
<dbReference type="GO" id="GO:0006857">
    <property type="term" value="P:oligopeptide transport"/>
    <property type="evidence" value="ECO:0007669"/>
    <property type="project" value="InterPro"/>
</dbReference>
<keyword evidence="3" id="KW-1003">Cell membrane</keyword>
<dbReference type="NCBIfam" id="TIGR00924">
    <property type="entry name" value="yjdL_sub1_fam"/>
    <property type="match status" value="1"/>
</dbReference>
<dbReference type="InterPro" id="IPR000109">
    <property type="entry name" value="POT_fam"/>
</dbReference>
<keyword evidence="4 8" id="KW-0812">Transmembrane</keyword>
<organism evidence="11 12">
    <name type="scientific">Aequorivita sublithincola (strain DSM 14238 / LMG 21431 / ACAM 643 / 9-3)</name>
    <dbReference type="NCBI Taxonomy" id="746697"/>
    <lineage>
        <taxon>Bacteria</taxon>
        <taxon>Pseudomonadati</taxon>
        <taxon>Bacteroidota</taxon>
        <taxon>Flavobacteriia</taxon>
        <taxon>Flavobacteriales</taxon>
        <taxon>Flavobacteriaceae</taxon>
        <taxon>Aequorivita</taxon>
    </lineage>
</organism>
<feature type="transmembrane region" description="Helical" evidence="9">
    <location>
        <begin position="63"/>
        <end position="84"/>
    </location>
</feature>
<keyword evidence="5" id="KW-0653">Protein transport</keyword>
<feature type="transmembrane region" description="Helical" evidence="9">
    <location>
        <begin position="32"/>
        <end position="51"/>
    </location>
</feature>
<dbReference type="InterPro" id="IPR020846">
    <property type="entry name" value="MFS_dom"/>
</dbReference>
<evidence type="ECO:0000256" key="4">
    <source>
        <dbReference type="ARBA" id="ARBA00022692"/>
    </source>
</evidence>
<dbReference type="RefSeq" id="WP_014782668.1">
    <property type="nucleotide sequence ID" value="NC_018013.1"/>
</dbReference>
<dbReference type="HOGENOM" id="CLU_004790_0_2_10"/>
<dbReference type="PANTHER" id="PTHR23517:SF15">
    <property type="entry name" value="PROTON-DEPENDENT OLIGOPEPTIDE FAMILY TRANSPORT PROTEIN"/>
    <property type="match status" value="1"/>
</dbReference>
<dbReference type="Proteomes" id="UP000006049">
    <property type="component" value="Chromosome"/>
</dbReference>
<feature type="transmembrane region" description="Helical" evidence="9">
    <location>
        <begin position="399"/>
        <end position="417"/>
    </location>
</feature>
<evidence type="ECO:0000256" key="2">
    <source>
        <dbReference type="ARBA" id="ARBA00022448"/>
    </source>
</evidence>
<feature type="transmembrane region" description="Helical" evidence="9">
    <location>
        <begin position="429"/>
        <end position="448"/>
    </location>
</feature>
<dbReference type="EMBL" id="CP003280">
    <property type="protein sequence ID" value="AFL81415.1"/>
    <property type="molecule type" value="Genomic_DNA"/>
</dbReference>
<proteinExistence type="inferred from homology"/>
<comment type="similarity">
    <text evidence="8">Belongs to the major facilitator superfamily. Proton-dependent oligopeptide transporter (POT/PTR) (TC 2.A.17) family.</text>
</comment>
<feature type="transmembrane region" description="Helical" evidence="9">
    <location>
        <begin position="249"/>
        <end position="267"/>
    </location>
</feature>
<evidence type="ECO:0000256" key="9">
    <source>
        <dbReference type="SAM" id="Phobius"/>
    </source>
</evidence>
<dbReference type="PROSITE" id="PS01023">
    <property type="entry name" value="PTR2_2"/>
    <property type="match status" value="1"/>
</dbReference>
<dbReference type="PATRIC" id="fig|746697.3.peg.1974"/>
<feature type="transmembrane region" description="Helical" evidence="9">
    <location>
        <begin position="91"/>
        <end position="111"/>
    </location>
</feature>
<protein>
    <submittedName>
        <fullName evidence="11">Amino acid/peptide transporter (Peptide:H symporter)</fullName>
    </submittedName>
</protein>
<feature type="transmembrane region" description="Helical" evidence="9">
    <location>
        <begin position="156"/>
        <end position="176"/>
    </location>
</feature>
<evidence type="ECO:0000256" key="8">
    <source>
        <dbReference type="RuleBase" id="RU003755"/>
    </source>
</evidence>
<dbReference type="PROSITE" id="PS50850">
    <property type="entry name" value="MFS"/>
    <property type="match status" value="1"/>
</dbReference>
<feature type="domain" description="Major facilitator superfamily (MFS) profile" evidence="10">
    <location>
        <begin position="22"/>
        <end position="589"/>
    </location>
</feature>
<dbReference type="InterPro" id="IPR050171">
    <property type="entry name" value="MFS_Transporters"/>
</dbReference>
<dbReference type="AlphaFoldDB" id="I3YWP7"/>
<dbReference type="GO" id="GO:0005886">
    <property type="term" value="C:plasma membrane"/>
    <property type="evidence" value="ECO:0007669"/>
    <property type="project" value="UniProtKB-SubCell"/>
</dbReference>
<dbReference type="OrthoDB" id="9772725at2"/>
<feature type="transmembrane region" description="Helical" evidence="9">
    <location>
        <begin position="319"/>
        <end position="337"/>
    </location>
</feature>
<gene>
    <name evidence="11" type="ordered locus">Aeqsu_1941</name>
</gene>
<dbReference type="eggNOG" id="COG3104">
    <property type="taxonomic scope" value="Bacteria"/>
</dbReference>
<reference evidence="11 12" key="1">
    <citation type="submission" date="2012-06" db="EMBL/GenBank/DDBJ databases">
        <title>The complete genome of Aequorivita sublithincola DSM 14238.</title>
        <authorList>
            <consortium name="US DOE Joint Genome Institute (JGI-PGF)"/>
            <person name="Lucas S."/>
            <person name="Copeland A."/>
            <person name="Lapidus A."/>
            <person name="Goodwin L."/>
            <person name="Pitluck S."/>
            <person name="Peters L."/>
            <person name="Munk A.C.C."/>
            <person name="Kyrpides N."/>
            <person name="Mavromatis K."/>
            <person name="Pagani I."/>
            <person name="Ivanova N."/>
            <person name="Ovchinnikova G."/>
            <person name="Zeytun A."/>
            <person name="Detter J.C."/>
            <person name="Han C."/>
            <person name="Land M."/>
            <person name="Hauser L."/>
            <person name="Markowitz V."/>
            <person name="Cheng J.-F."/>
            <person name="Hugenholtz P."/>
            <person name="Woyke T."/>
            <person name="Wu D."/>
            <person name="Tindall B."/>
            <person name="Faehnrich R."/>
            <person name="Brambilla E."/>
            <person name="Klenk H.-P."/>
            <person name="Eisen J.A."/>
        </authorList>
    </citation>
    <scope>NUCLEOTIDE SEQUENCE [LARGE SCALE GENOMIC DNA]</scope>
    <source>
        <strain evidence="12">DSM 14238 / LMG 21431 / ACAM 643 / 9-3</strain>
    </source>
</reference>
<evidence type="ECO:0000313" key="11">
    <source>
        <dbReference type="EMBL" id="AFL81415.1"/>
    </source>
</evidence>
<keyword evidence="5" id="KW-0571">Peptide transport</keyword>
<keyword evidence="7 9" id="KW-0472">Membrane</keyword>
<dbReference type="GO" id="GO:1904680">
    <property type="term" value="F:peptide transmembrane transporter activity"/>
    <property type="evidence" value="ECO:0007669"/>
    <property type="project" value="InterPro"/>
</dbReference>
<feature type="transmembrane region" description="Helical" evidence="9">
    <location>
        <begin position="182"/>
        <end position="202"/>
    </location>
</feature>
<dbReference type="PANTHER" id="PTHR23517">
    <property type="entry name" value="RESISTANCE PROTEIN MDTM, PUTATIVE-RELATED-RELATED"/>
    <property type="match status" value="1"/>
</dbReference>
<dbReference type="CDD" id="cd17346">
    <property type="entry name" value="MFS_DtpA_like"/>
    <property type="match status" value="1"/>
</dbReference>
<feature type="transmembrane region" description="Helical" evidence="9">
    <location>
        <begin position="460"/>
        <end position="481"/>
    </location>
</feature>
<dbReference type="Pfam" id="PF00854">
    <property type="entry name" value="PTR2"/>
    <property type="match status" value="2"/>
</dbReference>
<dbReference type="Gene3D" id="1.20.1250.20">
    <property type="entry name" value="MFS general substrate transporter like domains"/>
    <property type="match status" value="2"/>
</dbReference>
<feature type="transmembrane region" description="Helical" evidence="9">
    <location>
        <begin position="524"/>
        <end position="543"/>
    </location>
</feature>
<sequence>MNTDIENLFKDKVLGHPAGLFILFFTEMWERFSFYGMRILLVLFLTAPLLSDNPGWDWPREHALALIGTYASLLYLTPIIGGWIADKITGYRMAVVIGCIIMTLGHASMAVETTASFYLGLALLVIGTGFFKPNITSIISEMYKGKESKKDGAYTIFYMGVNAGAFFGMMLCGYLAENYGWSWGFGLAGIFMFFGMLQFLLAGKIFGDIGAKPTKIHEVEIPQNINEKAPELREDGIEEAPIKLNPFTMFDYVLIVLSSVGGLLYLFNDPLEKIYDTSLVPFEIGGMSGTNIVVLAALAMFLILLITRIARYLPIVRDRLIAVSIFGLFTVFFFAFFEQSLGSMTLFAQDYTDRNLTGDSAIIFKVIDALLTTVPLIIISYVIFLLVKKTHNRIALSNVALVLAFIGIWGLVIFRLMDKFAQTELEVDATWFGILNSFFIITLAPIFSKWWESKYNPSAAVKYGIGLIMLGLGFAILSYGASDIPPGAMTAKVSMIFLILAYLLHTMGELCLSPLGLSYLSKLVPARMIGFMFGVWYLAIAVGQKAANTMGGMIDKISAEYSMGTFFLIFTLIPIAVGIVSMLLNPVLKKLMHGIR</sequence>
<dbReference type="InterPro" id="IPR018456">
    <property type="entry name" value="PTR2_symporter_CS"/>
</dbReference>
<dbReference type="InterPro" id="IPR036259">
    <property type="entry name" value="MFS_trans_sf"/>
</dbReference>
<feature type="transmembrane region" description="Helical" evidence="9">
    <location>
        <begin position="493"/>
        <end position="512"/>
    </location>
</feature>
<evidence type="ECO:0000313" key="12">
    <source>
        <dbReference type="Proteomes" id="UP000006049"/>
    </source>
</evidence>
<evidence type="ECO:0000256" key="1">
    <source>
        <dbReference type="ARBA" id="ARBA00004651"/>
    </source>
</evidence>
<feature type="transmembrane region" description="Helical" evidence="9">
    <location>
        <begin position="117"/>
        <end position="135"/>
    </location>
</feature>
<dbReference type="KEGG" id="asl:Aeqsu_1941"/>
<accession>I3YWP7</accession>
<keyword evidence="6 9" id="KW-1133">Transmembrane helix</keyword>
<name>I3YWP7_AEQSU</name>
<evidence type="ECO:0000259" key="10">
    <source>
        <dbReference type="PROSITE" id="PS50850"/>
    </source>
</evidence>
<comment type="subcellular location">
    <subcellularLocation>
        <location evidence="1">Cell membrane</location>
        <topology evidence="1">Multi-pass membrane protein</topology>
    </subcellularLocation>
    <subcellularLocation>
        <location evidence="8">Membrane</location>
        <topology evidence="8">Multi-pass membrane protein</topology>
    </subcellularLocation>
</comment>
<evidence type="ECO:0000256" key="7">
    <source>
        <dbReference type="ARBA" id="ARBA00023136"/>
    </source>
</evidence>
<dbReference type="SUPFAM" id="SSF103473">
    <property type="entry name" value="MFS general substrate transporter"/>
    <property type="match status" value="2"/>
</dbReference>
<keyword evidence="2 8" id="KW-0813">Transport</keyword>